<feature type="signal peptide" evidence="1">
    <location>
        <begin position="1"/>
        <end position="22"/>
    </location>
</feature>
<evidence type="ECO:0000313" key="3">
    <source>
        <dbReference type="Proteomes" id="UP000625283"/>
    </source>
</evidence>
<evidence type="ECO:0000313" key="2">
    <source>
        <dbReference type="EMBL" id="MBL1407618.1"/>
    </source>
</evidence>
<dbReference type="PROSITE" id="PS51257">
    <property type="entry name" value="PROKAR_LIPOPROTEIN"/>
    <property type="match status" value="1"/>
</dbReference>
<feature type="chain" id="PRO_5046266419" description="YD repeat-containing protein" evidence="1">
    <location>
        <begin position="23"/>
        <end position="267"/>
    </location>
</feature>
<keyword evidence="3" id="KW-1185">Reference proteome</keyword>
<name>A0ABS1QYV8_9SPHI</name>
<sequence>MKTTTFKMLWLCFIAIALVACSKKEDCDPEDENSLCYAGLPAGSNLLLLEEKANGRTEMRFEYNDQNNVVVRYVHGVDGSMTIENFTYNGDKLTKVERRSDGRLVMSEEYFYNVGNRPSTGLQKNNKGEIENNIVYNYLGDRVTETFFNREGEQVGVNTYIFDSTGKNIIKQVSNIHNMNLFTLEYADYDDKPCRYTNYPWAWKVGSVNNAQFYSLTTNGVGDANSTKNDVWKYTYNNAGYPTKAEVYEKGSGTLLETRTFTYKRAN</sequence>
<dbReference type="Proteomes" id="UP000625283">
    <property type="component" value="Unassembled WGS sequence"/>
</dbReference>
<reference evidence="2 3" key="1">
    <citation type="submission" date="2021-01" db="EMBL/GenBank/DDBJ databases">
        <title>C459-1 draft genome sequence.</title>
        <authorList>
            <person name="Zhang X.-F."/>
        </authorList>
    </citation>
    <scope>NUCLEOTIDE SEQUENCE [LARGE SCALE GENOMIC DNA]</scope>
    <source>
        <strain evidence="3">C459-1</strain>
    </source>
</reference>
<comment type="caution">
    <text evidence="2">The sequence shown here is derived from an EMBL/GenBank/DDBJ whole genome shotgun (WGS) entry which is preliminary data.</text>
</comment>
<dbReference type="EMBL" id="JAERTY010000001">
    <property type="protein sequence ID" value="MBL1407618.1"/>
    <property type="molecule type" value="Genomic_DNA"/>
</dbReference>
<evidence type="ECO:0008006" key="4">
    <source>
        <dbReference type="Google" id="ProtNLM"/>
    </source>
</evidence>
<organism evidence="2 3">
    <name type="scientific">Sphingobacterium faecale</name>
    <dbReference type="NCBI Taxonomy" id="2803775"/>
    <lineage>
        <taxon>Bacteria</taxon>
        <taxon>Pseudomonadati</taxon>
        <taxon>Bacteroidota</taxon>
        <taxon>Sphingobacteriia</taxon>
        <taxon>Sphingobacteriales</taxon>
        <taxon>Sphingobacteriaceae</taxon>
        <taxon>Sphingobacterium</taxon>
    </lineage>
</organism>
<keyword evidence="1" id="KW-0732">Signal</keyword>
<accession>A0ABS1QYV8</accession>
<protein>
    <recommendedName>
        <fullName evidence="4">YD repeat-containing protein</fullName>
    </recommendedName>
</protein>
<dbReference type="RefSeq" id="WP_202101407.1">
    <property type="nucleotide sequence ID" value="NZ_JAERTY010000001.1"/>
</dbReference>
<evidence type="ECO:0000256" key="1">
    <source>
        <dbReference type="SAM" id="SignalP"/>
    </source>
</evidence>
<gene>
    <name evidence="2" type="ORF">JKG61_02510</name>
</gene>
<proteinExistence type="predicted"/>